<evidence type="ECO:0000256" key="1">
    <source>
        <dbReference type="SAM" id="MobiDB-lite"/>
    </source>
</evidence>
<evidence type="ECO:0000259" key="2">
    <source>
        <dbReference type="Pfam" id="PF13628"/>
    </source>
</evidence>
<proteinExistence type="predicted"/>
<dbReference type="Proteomes" id="UP000542125">
    <property type="component" value="Unassembled WGS sequence"/>
</dbReference>
<keyword evidence="4" id="KW-1185">Reference proteome</keyword>
<dbReference type="PANTHER" id="PTHR38593">
    <property type="entry name" value="BLR2558 PROTEIN"/>
    <property type="match status" value="1"/>
</dbReference>
<feature type="domain" description="DUF4142" evidence="2">
    <location>
        <begin position="62"/>
        <end position="198"/>
    </location>
</feature>
<organism evidence="3 4">
    <name type="scientific">Pigmentiphaga litoralis</name>
    <dbReference type="NCBI Taxonomy" id="516702"/>
    <lineage>
        <taxon>Bacteria</taxon>
        <taxon>Pseudomonadati</taxon>
        <taxon>Pseudomonadota</taxon>
        <taxon>Betaproteobacteria</taxon>
        <taxon>Burkholderiales</taxon>
        <taxon>Alcaligenaceae</taxon>
        <taxon>Pigmentiphaga</taxon>
    </lineage>
</organism>
<dbReference type="PANTHER" id="PTHR38593:SF1">
    <property type="entry name" value="BLR2558 PROTEIN"/>
    <property type="match status" value="1"/>
</dbReference>
<name>A0A7Y9IUP6_9BURK</name>
<dbReference type="InterPro" id="IPR012347">
    <property type="entry name" value="Ferritin-like"/>
</dbReference>
<protein>
    <submittedName>
        <fullName evidence="3">Putative membrane protein</fullName>
    </submittedName>
</protein>
<gene>
    <name evidence="3" type="ORF">FHW18_002648</name>
</gene>
<evidence type="ECO:0000313" key="3">
    <source>
        <dbReference type="EMBL" id="NYE83377.1"/>
    </source>
</evidence>
<sequence>MSLLEMSGVGIAPDRAGHGPCSSTDINIWRKTMKKIHLAAVCAALLAAFSVNAVSAAELARKDKQFIEKAAESGYLEIEASRMAATKASHADIKSFAQMMVTDHTAVDTELKSLASSKSVAVPTQPTRSVKSKLDSLAKRTDGADFDKKYADEIAVDAHKDAVKLFESTAKDAKDPDIKAFAAKTLPSLKAHLEKGEAIKTALKDAGKAPARSSSTMPMGAPATR</sequence>
<accession>A0A7Y9IUP6</accession>
<comment type="caution">
    <text evidence="3">The sequence shown here is derived from an EMBL/GenBank/DDBJ whole genome shotgun (WGS) entry which is preliminary data.</text>
</comment>
<dbReference type="InterPro" id="IPR025419">
    <property type="entry name" value="DUF4142"/>
</dbReference>
<dbReference type="RefSeq" id="WP_179586977.1">
    <property type="nucleotide sequence ID" value="NZ_JACBYR010000001.1"/>
</dbReference>
<evidence type="ECO:0000313" key="4">
    <source>
        <dbReference type="Proteomes" id="UP000542125"/>
    </source>
</evidence>
<dbReference type="Pfam" id="PF13628">
    <property type="entry name" value="DUF4142"/>
    <property type="match status" value="1"/>
</dbReference>
<dbReference type="EMBL" id="JACBYR010000001">
    <property type="protein sequence ID" value="NYE83377.1"/>
    <property type="molecule type" value="Genomic_DNA"/>
</dbReference>
<feature type="region of interest" description="Disordered" evidence="1">
    <location>
        <begin position="201"/>
        <end position="225"/>
    </location>
</feature>
<dbReference type="AlphaFoldDB" id="A0A7Y9IUP6"/>
<dbReference type="Gene3D" id="1.20.1260.10">
    <property type="match status" value="1"/>
</dbReference>
<reference evidence="3 4" key="1">
    <citation type="submission" date="2020-07" db="EMBL/GenBank/DDBJ databases">
        <title>Genomic Encyclopedia of Type Strains, Phase IV (KMG-V): Genome sequencing to study the core and pangenomes of soil and plant-associated prokaryotes.</title>
        <authorList>
            <person name="Whitman W."/>
        </authorList>
    </citation>
    <scope>NUCLEOTIDE SEQUENCE [LARGE SCALE GENOMIC DNA]</scope>
    <source>
        <strain evidence="3 4">SAS40</strain>
    </source>
</reference>